<evidence type="ECO:0008006" key="3">
    <source>
        <dbReference type="Google" id="ProtNLM"/>
    </source>
</evidence>
<sequence length="174" mass="20141">MRKISLLIIVIVTFISLNVDFTQANNLKEDLAENTTFDNMRDDLQLQKAKAQIHLLKQVLEEFGAQTPEEAAEFWAKGEEERNGIFQYVVACDELKNKIQQELGGMEDNLWVIGTSSPWVKSYKIMPKKEIDKNTYEIKIIYYWTTSTGEITPSEVKLTVTKQKDFWCVKDVKP</sequence>
<dbReference type="OrthoDB" id="1803673at2"/>
<accession>A0A1M6LL74</accession>
<protein>
    <recommendedName>
        <fullName evidence="3">DUF4829 domain-containing protein</fullName>
    </recommendedName>
</protein>
<dbReference type="STRING" id="1121298.SAMN05444401_3687"/>
<gene>
    <name evidence="1" type="ORF">SAMN05444401_3687</name>
</gene>
<dbReference type="AlphaFoldDB" id="A0A1M6LL74"/>
<name>A0A1M6LL74_9CLOT</name>
<dbReference type="Proteomes" id="UP000184080">
    <property type="component" value="Unassembled WGS sequence"/>
</dbReference>
<keyword evidence="2" id="KW-1185">Reference proteome</keyword>
<organism evidence="1 2">
    <name type="scientific">Clostridium amylolyticum</name>
    <dbReference type="NCBI Taxonomy" id="1121298"/>
    <lineage>
        <taxon>Bacteria</taxon>
        <taxon>Bacillati</taxon>
        <taxon>Bacillota</taxon>
        <taxon>Clostridia</taxon>
        <taxon>Eubacteriales</taxon>
        <taxon>Clostridiaceae</taxon>
        <taxon>Clostridium</taxon>
    </lineage>
</organism>
<dbReference type="RefSeq" id="WP_073010174.1">
    <property type="nucleotide sequence ID" value="NZ_FQZO01000007.1"/>
</dbReference>
<reference evidence="1 2" key="1">
    <citation type="submission" date="2016-11" db="EMBL/GenBank/DDBJ databases">
        <authorList>
            <person name="Jaros S."/>
            <person name="Januszkiewicz K."/>
            <person name="Wedrychowicz H."/>
        </authorList>
    </citation>
    <scope>NUCLEOTIDE SEQUENCE [LARGE SCALE GENOMIC DNA]</scope>
    <source>
        <strain evidence="1 2">DSM 21864</strain>
    </source>
</reference>
<evidence type="ECO:0000313" key="1">
    <source>
        <dbReference type="EMBL" id="SHJ71935.1"/>
    </source>
</evidence>
<evidence type="ECO:0000313" key="2">
    <source>
        <dbReference type="Proteomes" id="UP000184080"/>
    </source>
</evidence>
<dbReference type="EMBL" id="FQZO01000007">
    <property type="protein sequence ID" value="SHJ71935.1"/>
    <property type="molecule type" value="Genomic_DNA"/>
</dbReference>
<proteinExistence type="predicted"/>